<feature type="compositionally biased region" description="Low complexity" evidence="1">
    <location>
        <begin position="77"/>
        <end position="102"/>
    </location>
</feature>
<gene>
    <name evidence="3" type="ORF">KG103_10610</name>
</gene>
<feature type="region of interest" description="Disordered" evidence="1">
    <location>
        <begin position="1"/>
        <end position="47"/>
    </location>
</feature>
<feature type="region of interest" description="Disordered" evidence="1">
    <location>
        <begin position="75"/>
        <end position="102"/>
    </location>
</feature>
<accession>A0ABX8D0F8</accession>
<reference evidence="3 4" key="1">
    <citation type="submission" date="2021-05" db="EMBL/GenBank/DDBJ databases">
        <title>Novel species in genus Cellulomonas.</title>
        <authorList>
            <person name="Zhang G."/>
        </authorList>
    </citation>
    <scope>NUCLEOTIDE SEQUENCE [LARGE SCALE GENOMIC DNA]</scope>
    <source>
        <strain evidence="4">zg-ZUI222</strain>
    </source>
</reference>
<organism evidence="3 4">
    <name type="scientific">Cellulomonas wangleii</name>
    <dbReference type="NCBI Taxonomy" id="2816956"/>
    <lineage>
        <taxon>Bacteria</taxon>
        <taxon>Bacillati</taxon>
        <taxon>Actinomycetota</taxon>
        <taxon>Actinomycetes</taxon>
        <taxon>Micrococcales</taxon>
        <taxon>Cellulomonadaceae</taxon>
        <taxon>Cellulomonas</taxon>
    </lineage>
</organism>
<evidence type="ECO:0000256" key="2">
    <source>
        <dbReference type="SAM" id="Phobius"/>
    </source>
</evidence>
<feature type="transmembrane region" description="Helical" evidence="2">
    <location>
        <begin position="166"/>
        <end position="184"/>
    </location>
</feature>
<keyword evidence="2" id="KW-0472">Membrane</keyword>
<evidence type="ECO:0000313" key="3">
    <source>
        <dbReference type="EMBL" id="QVI60982.1"/>
    </source>
</evidence>
<keyword evidence="2" id="KW-0812">Transmembrane</keyword>
<dbReference type="Proteomes" id="UP000677804">
    <property type="component" value="Chromosome"/>
</dbReference>
<evidence type="ECO:0000256" key="1">
    <source>
        <dbReference type="SAM" id="MobiDB-lite"/>
    </source>
</evidence>
<sequence length="200" mass="20648">MDARPEDDPGADDSAGAEHPRDVPAGPPHDDRPRADDPADGVATDDEVWASLVARLSDVDAAPEPPTRGRVLRAAPEEPSAVGPPEAPGPAATAPGPAPLGARDWDGTTQYDAAEDAVDDIEHFVPQDPGPVLGGNPLLTLAWGAAIGSPLFLLVVVVAWQDAPALLVRAAAALFVLAVAILVWRMPQRREPTDGDGAVV</sequence>
<evidence type="ECO:0008006" key="5">
    <source>
        <dbReference type="Google" id="ProtNLM"/>
    </source>
</evidence>
<feature type="compositionally biased region" description="Basic and acidic residues" evidence="1">
    <location>
        <begin position="16"/>
        <end position="37"/>
    </location>
</feature>
<keyword evidence="2" id="KW-1133">Transmembrane helix</keyword>
<name>A0ABX8D0F8_9CELL</name>
<proteinExistence type="predicted"/>
<dbReference type="RefSeq" id="WP_207341159.1">
    <property type="nucleotide sequence ID" value="NZ_CP074405.1"/>
</dbReference>
<keyword evidence="4" id="KW-1185">Reference proteome</keyword>
<evidence type="ECO:0000313" key="4">
    <source>
        <dbReference type="Proteomes" id="UP000677804"/>
    </source>
</evidence>
<feature type="transmembrane region" description="Helical" evidence="2">
    <location>
        <begin position="138"/>
        <end position="160"/>
    </location>
</feature>
<dbReference type="EMBL" id="CP074405">
    <property type="protein sequence ID" value="QVI60982.1"/>
    <property type="molecule type" value="Genomic_DNA"/>
</dbReference>
<protein>
    <recommendedName>
        <fullName evidence="5">DUF3040 domain-containing protein</fullName>
    </recommendedName>
</protein>